<proteinExistence type="inferred from homology"/>
<evidence type="ECO:0000256" key="4">
    <source>
        <dbReference type="ARBA" id="ARBA00022452"/>
    </source>
</evidence>
<evidence type="ECO:0000259" key="18">
    <source>
        <dbReference type="Pfam" id="PF00593"/>
    </source>
</evidence>
<dbReference type="InterPro" id="IPR039426">
    <property type="entry name" value="TonB-dep_rcpt-like"/>
</dbReference>
<evidence type="ECO:0000256" key="3">
    <source>
        <dbReference type="ARBA" id="ARBA00022448"/>
    </source>
</evidence>
<dbReference type="RefSeq" id="WP_202626642.1">
    <property type="nucleotide sequence ID" value="NZ_BLJN01000001.1"/>
</dbReference>
<keyword evidence="3 14" id="KW-0813">Transport</keyword>
<keyword evidence="5" id="KW-0410">Iron transport</keyword>
<gene>
    <name evidence="20" type="ORF">GCM10011487_11170</name>
</gene>
<evidence type="ECO:0000256" key="2">
    <source>
        <dbReference type="ARBA" id="ARBA00009810"/>
    </source>
</evidence>
<feature type="domain" description="TonB-dependent receptor plug" evidence="19">
    <location>
        <begin position="81"/>
        <end position="178"/>
    </location>
</feature>
<evidence type="ECO:0000256" key="12">
    <source>
        <dbReference type="ARBA" id="ARBA00023170"/>
    </source>
</evidence>
<keyword evidence="6 14" id="KW-0812">Transmembrane</keyword>
<dbReference type="Pfam" id="PF00593">
    <property type="entry name" value="TonB_dep_Rec_b-barrel"/>
    <property type="match status" value="1"/>
</dbReference>
<keyword evidence="21" id="KW-1185">Reference proteome</keyword>
<dbReference type="PROSITE" id="PS01156">
    <property type="entry name" value="TONB_DEPENDENT_REC_2"/>
    <property type="match status" value="1"/>
</dbReference>
<evidence type="ECO:0000256" key="6">
    <source>
        <dbReference type="ARBA" id="ARBA00022692"/>
    </source>
</evidence>
<feature type="domain" description="TonB-dependent receptor-like beta-barrel" evidence="18">
    <location>
        <begin position="256"/>
        <end position="696"/>
    </location>
</feature>
<name>A0A829Y7B0_9GAMM</name>
<keyword evidence="13 14" id="KW-0998">Cell outer membrane</keyword>
<dbReference type="SUPFAM" id="SSF56935">
    <property type="entry name" value="Porins"/>
    <property type="match status" value="1"/>
</dbReference>
<dbReference type="InterPro" id="IPR012910">
    <property type="entry name" value="Plug_dom"/>
</dbReference>
<dbReference type="GO" id="GO:0015344">
    <property type="term" value="F:siderophore uptake transmembrane transporter activity"/>
    <property type="evidence" value="ECO:0007669"/>
    <property type="project" value="TreeGrafter"/>
</dbReference>
<dbReference type="CDD" id="cd01347">
    <property type="entry name" value="ligand_gated_channel"/>
    <property type="match status" value="1"/>
</dbReference>
<comment type="subcellular location">
    <subcellularLocation>
        <location evidence="1 14">Cell outer membrane</location>
        <topology evidence="1 14">Multi-pass membrane protein</topology>
    </subcellularLocation>
</comment>
<evidence type="ECO:0000256" key="11">
    <source>
        <dbReference type="ARBA" id="ARBA00023136"/>
    </source>
</evidence>
<evidence type="ECO:0000313" key="21">
    <source>
        <dbReference type="Proteomes" id="UP000445000"/>
    </source>
</evidence>
<dbReference type="Gene3D" id="2.170.130.10">
    <property type="entry name" value="TonB-dependent receptor, plug domain"/>
    <property type="match status" value="1"/>
</dbReference>
<organism evidence="20 21">
    <name type="scientific">Steroidobacter agaridevorans</name>
    <dbReference type="NCBI Taxonomy" id="2695856"/>
    <lineage>
        <taxon>Bacteria</taxon>
        <taxon>Pseudomonadati</taxon>
        <taxon>Pseudomonadota</taxon>
        <taxon>Gammaproteobacteria</taxon>
        <taxon>Steroidobacterales</taxon>
        <taxon>Steroidobacteraceae</taxon>
        <taxon>Steroidobacter</taxon>
    </lineage>
</organism>
<dbReference type="AlphaFoldDB" id="A0A829Y7B0"/>
<feature type="short sequence motif" description="TonB C-terminal box" evidence="15">
    <location>
        <begin position="713"/>
        <end position="730"/>
    </location>
</feature>
<dbReference type="InterPro" id="IPR036942">
    <property type="entry name" value="Beta-barrel_TonB_sf"/>
</dbReference>
<evidence type="ECO:0000256" key="8">
    <source>
        <dbReference type="ARBA" id="ARBA00023004"/>
    </source>
</evidence>
<evidence type="ECO:0000259" key="19">
    <source>
        <dbReference type="Pfam" id="PF07715"/>
    </source>
</evidence>
<dbReference type="InterPro" id="IPR010917">
    <property type="entry name" value="TonB_rcpt_CS"/>
</dbReference>
<evidence type="ECO:0000256" key="10">
    <source>
        <dbReference type="ARBA" id="ARBA00023077"/>
    </source>
</evidence>
<evidence type="ECO:0000256" key="15">
    <source>
        <dbReference type="PROSITE-ProRule" id="PRU10144"/>
    </source>
</evidence>
<evidence type="ECO:0000256" key="7">
    <source>
        <dbReference type="ARBA" id="ARBA00022729"/>
    </source>
</evidence>
<feature type="signal peptide" evidence="17">
    <location>
        <begin position="1"/>
        <end position="32"/>
    </location>
</feature>
<evidence type="ECO:0000313" key="20">
    <source>
        <dbReference type="EMBL" id="GFE79117.1"/>
    </source>
</evidence>
<dbReference type="PROSITE" id="PS52016">
    <property type="entry name" value="TONB_DEPENDENT_REC_3"/>
    <property type="match status" value="1"/>
</dbReference>
<feature type="chain" id="PRO_5032577196" evidence="17">
    <location>
        <begin position="33"/>
        <end position="730"/>
    </location>
</feature>
<evidence type="ECO:0000256" key="17">
    <source>
        <dbReference type="SAM" id="SignalP"/>
    </source>
</evidence>
<evidence type="ECO:0000256" key="16">
    <source>
        <dbReference type="RuleBase" id="RU003357"/>
    </source>
</evidence>
<dbReference type="GO" id="GO:0015891">
    <property type="term" value="P:siderophore transport"/>
    <property type="evidence" value="ECO:0007669"/>
    <property type="project" value="InterPro"/>
</dbReference>
<dbReference type="InterPro" id="IPR037066">
    <property type="entry name" value="Plug_dom_sf"/>
</dbReference>
<keyword evidence="9" id="KW-0406">Ion transport</keyword>
<keyword evidence="4 14" id="KW-1134">Transmembrane beta strand</keyword>
<evidence type="ECO:0000256" key="13">
    <source>
        <dbReference type="ARBA" id="ARBA00023237"/>
    </source>
</evidence>
<keyword evidence="7 17" id="KW-0732">Signal</keyword>
<evidence type="ECO:0000256" key="1">
    <source>
        <dbReference type="ARBA" id="ARBA00004571"/>
    </source>
</evidence>
<reference evidence="21" key="1">
    <citation type="submission" date="2020-01" db="EMBL/GenBank/DDBJ databases">
        <title>'Steroidobacter agaridevorans' sp. nov., agar-degrading bacteria isolated from rhizosphere soils.</title>
        <authorList>
            <person name="Ikenaga M."/>
            <person name="Kataoka M."/>
            <person name="Murouchi A."/>
            <person name="Katsuragi S."/>
            <person name="Sakai M."/>
        </authorList>
    </citation>
    <scope>NUCLEOTIDE SEQUENCE [LARGE SCALE GENOMIC DNA]</scope>
    <source>
        <strain evidence="21">YU21-B</strain>
    </source>
</reference>
<dbReference type="Gene3D" id="2.40.170.20">
    <property type="entry name" value="TonB-dependent receptor, beta-barrel domain"/>
    <property type="match status" value="1"/>
</dbReference>
<dbReference type="InterPro" id="IPR010105">
    <property type="entry name" value="TonB_sidphr_rcpt"/>
</dbReference>
<dbReference type="GO" id="GO:0038023">
    <property type="term" value="F:signaling receptor activity"/>
    <property type="evidence" value="ECO:0007669"/>
    <property type="project" value="InterPro"/>
</dbReference>
<comment type="caution">
    <text evidence="20">The sequence shown here is derived from an EMBL/GenBank/DDBJ whole genome shotgun (WGS) entry which is preliminary data.</text>
</comment>
<keyword evidence="11 14" id="KW-0472">Membrane</keyword>
<keyword evidence="10 16" id="KW-0798">TonB box</keyword>
<evidence type="ECO:0000256" key="14">
    <source>
        <dbReference type="PROSITE-ProRule" id="PRU01360"/>
    </source>
</evidence>
<dbReference type="InterPro" id="IPR000531">
    <property type="entry name" value="Beta-barrel_TonB"/>
</dbReference>
<keyword evidence="8" id="KW-0408">Iron</keyword>
<dbReference type="PANTHER" id="PTHR32552:SF82">
    <property type="entry name" value="FCUA PROTEIN"/>
    <property type="match status" value="1"/>
</dbReference>
<dbReference type="NCBIfam" id="TIGR01783">
    <property type="entry name" value="TonB-siderophor"/>
    <property type="match status" value="1"/>
</dbReference>
<comment type="similarity">
    <text evidence="2 14 16">Belongs to the TonB-dependent receptor family.</text>
</comment>
<protein>
    <submittedName>
        <fullName evidence="20">TonB-dependent receptor</fullName>
    </submittedName>
</protein>
<dbReference type="Proteomes" id="UP000445000">
    <property type="component" value="Unassembled WGS sequence"/>
</dbReference>
<evidence type="ECO:0000256" key="9">
    <source>
        <dbReference type="ARBA" id="ARBA00023065"/>
    </source>
</evidence>
<dbReference type="PANTHER" id="PTHR32552">
    <property type="entry name" value="FERRICHROME IRON RECEPTOR-RELATED"/>
    <property type="match status" value="1"/>
</dbReference>
<dbReference type="Pfam" id="PF07715">
    <property type="entry name" value="Plug"/>
    <property type="match status" value="1"/>
</dbReference>
<keyword evidence="12 20" id="KW-0675">Receptor</keyword>
<evidence type="ECO:0000256" key="5">
    <source>
        <dbReference type="ARBA" id="ARBA00022496"/>
    </source>
</evidence>
<dbReference type="GO" id="GO:0009279">
    <property type="term" value="C:cell outer membrane"/>
    <property type="evidence" value="ECO:0007669"/>
    <property type="project" value="UniProtKB-SubCell"/>
</dbReference>
<sequence>MLAHHPGRAVSRHIPLFLSVAPCLLAAHSVSADPAQDAASDKDEIIDYVIVTGSQVMLPPDYAGGQVARGGRVGLFGNLDIMDTPFNSTNYTAEFMRNLQAHSVADVVQSDPGVRVARGFGNFQELYVVRGFPVYSDDMGYNGLYGLLPRQYVAAEFLERVEVFRGANSFLNGAAPGGSGIGGSFNLVPKRAPDRALNRVTVGAESGVEGYGALDFARRFNDGDIGVRANAVRRDGETSVDDQKRELTMMSLGMDYRSDHARLSADFGYQDHSIDAPRPSVTPFGGIPREPDSSENFAQNWTFSSEKDFFGVARGEYDFAAGVSAWLAAGFRDSEEHNNLANPTAAPGGAATTYRFENYREDLVTTGDAGIRFEVETGPVGHRVVASVSYFDLDSKNAFALSPFGGLAFDLYDPVQLAQPTADFFVGGVLFSPRTTTKTKTQSLALADTLSFSEGRVLVTLGARYQSIEQNSYDYNDGSEVSAYDEATVTPVVGVVVKPWERVSLYANYIEGLLQGEEVPEVIGGVAIANANEIFDPFKSKQYEVGAKYDGGTLGGSVAVFRINQPSSLLVGNVVTQDGEQRNQGIELSVYGQLSTAVRLLGGATLLDAEYRRASEPANDGKDVIGVPDTQANLGIEWDLTSGLSVDGRVVYTSSQPASADNTLEISSWTRLDVGARYALKWDRREVTVRARVDNVTDENYWASVGGSFGANYLVLGGPRTFVISASFDF</sequence>
<dbReference type="EMBL" id="BLJN01000001">
    <property type="protein sequence ID" value="GFE79117.1"/>
    <property type="molecule type" value="Genomic_DNA"/>
</dbReference>
<accession>A0A829Y7B0</accession>